<proteinExistence type="predicted"/>
<organism evidence="2 3">
    <name type="scientific">Vibrio gallaecicus</name>
    <dbReference type="NCBI Taxonomy" id="552386"/>
    <lineage>
        <taxon>Bacteria</taxon>
        <taxon>Pseudomonadati</taxon>
        <taxon>Pseudomonadota</taxon>
        <taxon>Gammaproteobacteria</taxon>
        <taxon>Vibrionales</taxon>
        <taxon>Vibrionaceae</taxon>
        <taxon>Vibrio</taxon>
    </lineage>
</organism>
<feature type="transmembrane region" description="Helical" evidence="1">
    <location>
        <begin position="47"/>
        <end position="64"/>
    </location>
</feature>
<evidence type="ECO:0000256" key="1">
    <source>
        <dbReference type="SAM" id="Phobius"/>
    </source>
</evidence>
<keyword evidence="3" id="KW-1185">Reference proteome</keyword>
<dbReference type="EMBL" id="JBFRUW010000084">
    <property type="protein sequence ID" value="MFA0570452.1"/>
    <property type="molecule type" value="Genomic_DNA"/>
</dbReference>
<evidence type="ECO:0000313" key="3">
    <source>
        <dbReference type="Proteomes" id="UP001570417"/>
    </source>
</evidence>
<comment type="caution">
    <text evidence="2">The sequence shown here is derived from an EMBL/GenBank/DDBJ whole genome shotgun (WGS) entry which is preliminary data.</text>
</comment>
<gene>
    <name evidence="2" type="ORF">AB4566_19480</name>
</gene>
<reference evidence="2 3" key="1">
    <citation type="journal article" date="2024" name="ISME J.">
        <title>Tailless and filamentous prophages are predominant in marine Vibrio.</title>
        <authorList>
            <person name="Steensen K."/>
            <person name="Seneca J."/>
            <person name="Bartlau N."/>
            <person name="Yu X.A."/>
            <person name="Hussain F.A."/>
            <person name="Polz M.F."/>
        </authorList>
    </citation>
    <scope>NUCLEOTIDE SEQUENCE [LARGE SCALE GENOMIC DNA]</scope>
    <source>
        <strain evidence="2 3">10N.222.51.A1</strain>
    </source>
</reference>
<keyword evidence="1" id="KW-1133">Transmembrane helix</keyword>
<keyword evidence="1" id="KW-0812">Transmembrane</keyword>
<dbReference type="Proteomes" id="UP001570417">
    <property type="component" value="Unassembled WGS sequence"/>
</dbReference>
<keyword evidence="1" id="KW-0472">Membrane</keyword>
<feature type="transmembrane region" description="Helical" evidence="1">
    <location>
        <begin position="118"/>
        <end position="141"/>
    </location>
</feature>
<protein>
    <submittedName>
        <fullName evidence="2">DUF6653 family protein</fullName>
    </submittedName>
</protein>
<evidence type="ECO:0000313" key="2">
    <source>
        <dbReference type="EMBL" id="MFA0570452.1"/>
    </source>
</evidence>
<dbReference type="Pfam" id="PF20358">
    <property type="entry name" value="DUF6653"/>
    <property type="match status" value="1"/>
</dbReference>
<accession>A0ABV4NG78</accession>
<sequence length="169" mass="19973">MDIVKLLEKSMSMDESSWQRHSNPWSVYSRFTLLPLLSLAFWSRDWIGVYSIIPILMSFLWVWVNPRLFNAPKTTNNWASMATFGERIYLNRNVETIPEHHVKPILVLKSLTGIGLPIFIYGLWALDLGLVLVGNLWIMVFKAWFVDRMVWLYLDMKSTKTEYDQWLKL</sequence>
<dbReference type="RefSeq" id="WP_372267918.1">
    <property type="nucleotide sequence ID" value="NZ_JBFRUW010000084.1"/>
</dbReference>
<dbReference type="InterPro" id="IPR046595">
    <property type="entry name" value="DUF6653"/>
</dbReference>
<name>A0ABV4NG78_9VIBR</name>